<organism evidence="3 4">
    <name type="scientific">Candidatus Ordinivivax streblomastigis</name>
    <dbReference type="NCBI Taxonomy" id="2540710"/>
    <lineage>
        <taxon>Bacteria</taxon>
        <taxon>Pseudomonadati</taxon>
        <taxon>Bacteroidota</taxon>
        <taxon>Bacteroidia</taxon>
        <taxon>Bacteroidales</taxon>
        <taxon>Candidatus Ordinivivax</taxon>
    </lineage>
</organism>
<gene>
    <name evidence="3" type="ORF">EZS26_001972</name>
</gene>
<dbReference type="AlphaFoldDB" id="A0A5M8P063"/>
<dbReference type="SUPFAM" id="SSF50405">
    <property type="entry name" value="Actin-crosslinking proteins"/>
    <property type="match status" value="1"/>
</dbReference>
<reference evidence="3 4" key="1">
    <citation type="submission" date="2019-03" db="EMBL/GenBank/DDBJ databases">
        <title>Single cell metagenomics reveals metabolic interactions within the superorganism composed of flagellate Streblomastix strix and complex community of Bacteroidetes bacteria on its surface.</title>
        <authorList>
            <person name="Treitli S.C."/>
            <person name="Kolisko M."/>
            <person name="Husnik F."/>
            <person name="Keeling P."/>
            <person name="Hampl V."/>
        </authorList>
    </citation>
    <scope>NUCLEOTIDE SEQUENCE [LARGE SCALE GENOMIC DNA]</scope>
    <source>
        <strain evidence="3">St1</strain>
    </source>
</reference>
<feature type="domain" description="Cadherin-like beta-sandwich-like" evidence="2">
    <location>
        <begin position="229"/>
        <end position="310"/>
    </location>
</feature>
<dbReference type="InterPro" id="IPR026444">
    <property type="entry name" value="Secre_tail"/>
</dbReference>
<protein>
    <recommendedName>
        <fullName evidence="2">Cadherin-like beta-sandwich-like domain-containing protein</fullName>
    </recommendedName>
</protein>
<keyword evidence="1" id="KW-0732">Signal</keyword>
<dbReference type="NCBIfam" id="TIGR04183">
    <property type="entry name" value="Por_Secre_tail"/>
    <property type="match status" value="1"/>
</dbReference>
<dbReference type="CDD" id="cd00257">
    <property type="entry name" value="beta-trefoil_FSCN-like"/>
    <property type="match status" value="1"/>
</dbReference>
<dbReference type="InterPro" id="IPR025883">
    <property type="entry name" value="Cadherin-like_domain"/>
</dbReference>
<evidence type="ECO:0000313" key="4">
    <source>
        <dbReference type="Proteomes" id="UP000324575"/>
    </source>
</evidence>
<dbReference type="Pfam" id="PF12733">
    <property type="entry name" value="Cadherin-like"/>
    <property type="match status" value="1"/>
</dbReference>
<evidence type="ECO:0000256" key="1">
    <source>
        <dbReference type="SAM" id="SignalP"/>
    </source>
</evidence>
<sequence length="388" mass="42414">MKRNFLLFVVLGTLFSAPVFAAHDLPEAGLQFRIQNVTSKLYLTADPDWSPASEWDSRSDSLKWKTGGWNLVFLDSLYTVPVVQEYPLAYQNREPETITLSTTPDKQIFTLINPDPNDPDIWAIQTANGQYLSIDRRNAWDVTLSPDADNSGAQFFFSAQGSGIYLLRFVSEVANHYLAADGATPGIKIGQYSDGWEYATRSFVYHNKPVEKAMFYFEQVGGELKDATLKSLTVSAGKLSPTFRETTTNYKVSVGNNISTITITATATQAVATVEGAGEKALTVGENTFEIIVTSANEEVKKTYTVVVTRLSESAIPDVKANKNLSVLVNNGVLTVNVANGTPLAIYNLTGSKVLETKLQGSVNINHLNAGVYIVATPNGEKAKFIKQ</sequence>
<evidence type="ECO:0000313" key="3">
    <source>
        <dbReference type="EMBL" id="KAA6301809.1"/>
    </source>
</evidence>
<evidence type="ECO:0000259" key="2">
    <source>
        <dbReference type="Pfam" id="PF12733"/>
    </source>
</evidence>
<proteinExistence type="predicted"/>
<dbReference type="Proteomes" id="UP000324575">
    <property type="component" value="Unassembled WGS sequence"/>
</dbReference>
<feature type="chain" id="PRO_5024419905" description="Cadherin-like beta-sandwich-like domain-containing protein" evidence="1">
    <location>
        <begin position="22"/>
        <end position="388"/>
    </location>
</feature>
<dbReference type="EMBL" id="SNRX01000013">
    <property type="protein sequence ID" value="KAA6301809.1"/>
    <property type="molecule type" value="Genomic_DNA"/>
</dbReference>
<accession>A0A5M8P063</accession>
<comment type="caution">
    <text evidence="3">The sequence shown here is derived from an EMBL/GenBank/DDBJ whole genome shotgun (WGS) entry which is preliminary data.</text>
</comment>
<dbReference type="InterPro" id="IPR008999">
    <property type="entry name" value="Actin-crosslinking"/>
</dbReference>
<feature type="signal peptide" evidence="1">
    <location>
        <begin position="1"/>
        <end position="21"/>
    </location>
</feature>
<name>A0A5M8P063_9BACT</name>